<accession>W6MJZ4</accession>
<dbReference type="Gene3D" id="3.40.50.1820">
    <property type="entry name" value="alpha/beta hydrolase"/>
    <property type="match status" value="1"/>
</dbReference>
<keyword evidence="4" id="KW-1185">Reference proteome</keyword>
<dbReference type="AlphaFoldDB" id="W6MJZ4"/>
<dbReference type="EMBL" id="HG793127">
    <property type="protein sequence ID" value="CDK26864.1"/>
    <property type="molecule type" value="Genomic_DNA"/>
</dbReference>
<dbReference type="InterPro" id="IPR007751">
    <property type="entry name" value="DUF676_lipase-like"/>
</dbReference>
<name>W6MJZ4_9ASCO</name>
<dbReference type="OrthoDB" id="5592486at2759"/>
<gene>
    <name evidence="3" type="ORF">KUCA_T00002838001</name>
</gene>
<dbReference type="STRING" id="1382522.W6MJZ4"/>
<evidence type="ECO:0000256" key="1">
    <source>
        <dbReference type="ARBA" id="ARBA00007920"/>
    </source>
</evidence>
<protein>
    <recommendedName>
        <fullName evidence="2">DUF676 domain-containing protein</fullName>
    </recommendedName>
</protein>
<dbReference type="Proteomes" id="UP000019384">
    <property type="component" value="Unassembled WGS sequence"/>
</dbReference>
<evidence type="ECO:0000259" key="2">
    <source>
        <dbReference type="Pfam" id="PF05057"/>
    </source>
</evidence>
<dbReference type="PANTHER" id="PTHR11440">
    <property type="entry name" value="LECITHIN-CHOLESTEROL ACYLTRANSFERASE-RELATED"/>
    <property type="match status" value="1"/>
</dbReference>
<reference evidence="3" key="2">
    <citation type="submission" date="2014-02" db="EMBL/GenBank/DDBJ databases">
        <title>Complete DNA sequence of /Kuraishia capsulata/ illustrates novel genomic features among budding yeasts (/Saccharomycotina/).</title>
        <authorList>
            <person name="Morales L."/>
            <person name="Noel B."/>
            <person name="Porcel B."/>
            <person name="Marcet-Houben M."/>
            <person name="Hullo M-F."/>
            <person name="Sacerdot C."/>
            <person name="Tekaia F."/>
            <person name="Leh-Louis V."/>
            <person name="Despons L."/>
            <person name="Khanna V."/>
            <person name="Aury J-M."/>
            <person name="Barbe V."/>
            <person name="Couloux A."/>
            <person name="Labadie K."/>
            <person name="Pelletier E."/>
            <person name="Souciet J-L."/>
            <person name="Boekhout T."/>
            <person name="Gabaldon T."/>
            <person name="Wincker P."/>
            <person name="Dujon B."/>
        </authorList>
    </citation>
    <scope>NUCLEOTIDE SEQUENCE</scope>
    <source>
        <strain evidence="3">CBS 1993</strain>
    </source>
</reference>
<dbReference type="HOGENOM" id="CLU_015737_0_0_1"/>
<organism evidence="3 4">
    <name type="scientific">Kuraishia capsulata CBS 1993</name>
    <dbReference type="NCBI Taxonomy" id="1382522"/>
    <lineage>
        <taxon>Eukaryota</taxon>
        <taxon>Fungi</taxon>
        <taxon>Dikarya</taxon>
        <taxon>Ascomycota</taxon>
        <taxon>Saccharomycotina</taxon>
        <taxon>Pichiomycetes</taxon>
        <taxon>Pichiales</taxon>
        <taxon>Pichiaceae</taxon>
        <taxon>Kuraishia</taxon>
    </lineage>
</organism>
<dbReference type="Pfam" id="PF05057">
    <property type="entry name" value="DUF676"/>
    <property type="match status" value="1"/>
</dbReference>
<sequence>MQLTHDVLSSHLFEGHSILSYGAVLKLKLALKPSLRFRNLVQLSPFHSQVVLKSKQLSEDIVLDKFNALRNDYRMPQYPIVLCHGFFGFDQLLILPNPSTVKRKLLSWFGYEQPQGKSDVQYAAEDYKLWEYFKGVGKELRARGLTVLIARVPPFGTVEERAQVLNGFITANLGEGTKVNLIAHSMGGLDCRYLISRVEDKKFEVASLTTVSTPHHGSSIADIIVQNVPLPKVPGNTIYQLSQEYCDTEFNPETPDDPRVLYFSYGSRCKPSWTNPFYYPWKLLKQKEGPNDGMVSCQSARWGQYMGTIENVDHLELLNWKVKEDFNAMALYLEIMDTLNKKGL</sequence>
<dbReference type="SUPFAM" id="SSF53474">
    <property type="entry name" value="alpha/beta-Hydrolases"/>
    <property type="match status" value="1"/>
</dbReference>
<evidence type="ECO:0000313" key="4">
    <source>
        <dbReference type="Proteomes" id="UP000019384"/>
    </source>
</evidence>
<feature type="domain" description="DUF676" evidence="2">
    <location>
        <begin position="177"/>
        <end position="219"/>
    </location>
</feature>
<comment type="similarity">
    <text evidence="1">Belongs to the putative lipase ROG1 family.</text>
</comment>
<dbReference type="InterPro" id="IPR029058">
    <property type="entry name" value="AB_hydrolase_fold"/>
</dbReference>
<proteinExistence type="inferred from homology"/>
<reference evidence="3" key="1">
    <citation type="submission" date="2013-12" db="EMBL/GenBank/DDBJ databases">
        <authorList>
            <person name="Genoscope - CEA"/>
        </authorList>
    </citation>
    <scope>NUCLEOTIDE SEQUENCE</scope>
    <source>
        <strain evidence="3">CBS 1993</strain>
    </source>
</reference>
<evidence type="ECO:0000313" key="3">
    <source>
        <dbReference type="EMBL" id="CDK26864.1"/>
    </source>
</evidence>
<dbReference type="GeneID" id="34520249"/>
<dbReference type="RefSeq" id="XP_022458861.1">
    <property type="nucleotide sequence ID" value="XM_022603124.1"/>
</dbReference>